<dbReference type="PANTHER" id="PTHR37422:SF21">
    <property type="entry name" value="EXOQ-LIKE PROTEIN"/>
    <property type="match status" value="1"/>
</dbReference>
<feature type="transmembrane region" description="Helical" evidence="5">
    <location>
        <begin position="164"/>
        <end position="184"/>
    </location>
</feature>
<feature type="transmembrane region" description="Helical" evidence="5">
    <location>
        <begin position="196"/>
        <end position="226"/>
    </location>
</feature>
<comment type="caution">
    <text evidence="7">The sequence shown here is derived from an EMBL/GenBank/DDBJ whole genome shotgun (WGS) entry which is preliminary data.</text>
</comment>
<dbReference type="InterPro" id="IPR007016">
    <property type="entry name" value="O-antigen_ligase-rel_domated"/>
</dbReference>
<keyword evidence="4 5" id="KW-0472">Membrane</keyword>
<feature type="transmembrane region" description="Helical" evidence="5">
    <location>
        <begin position="123"/>
        <end position="143"/>
    </location>
</feature>
<gene>
    <name evidence="7" type="ORF">CIT25_19355</name>
</gene>
<evidence type="ECO:0000259" key="6">
    <source>
        <dbReference type="Pfam" id="PF04932"/>
    </source>
</evidence>
<dbReference type="AlphaFoldDB" id="A0AB36R717"/>
<feature type="transmembrane region" description="Helical" evidence="5">
    <location>
        <begin position="66"/>
        <end position="87"/>
    </location>
</feature>
<dbReference type="Proteomes" id="UP000216215">
    <property type="component" value="Unassembled WGS sequence"/>
</dbReference>
<feature type="transmembrane region" description="Helical" evidence="5">
    <location>
        <begin position="233"/>
        <end position="252"/>
    </location>
</feature>
<dbReference type="RefSeq" id="WP_095486129.1">
    <property type="nucleotide sequence ID" value="NZ_CP088151.1"/>
</dbReference>
<name>A0AB36R717_9HYPH</name>
<evidence type="ECO:0000313" key="7">
    <source>
        <dbReference type="EMBL" id="PAQ00544.1"/>
    </source>
</evidence>
<keyword evidence="2 5" id="KW-0812">Transmembrane</keyword>
<evidence type="ECO:0000256" key="1">
    <source>
        <dbReference type="ARBA" id="ARBA00004141"/>
    </source>
</evidence>
<keyword evidence="3 5" id="KW-1133">Transmembrane helix</keyword>
<feature type="transmembrane region" description="Helical" evidence="5">
    <location>
        <begin position="312"/>
        <end position="331"/>
    </location>
</feature>
<feature type="transmembrane region" description="Helical" evidence="5">
    <location>
        <begin position="13"/>
        <end position="32"/>
    </location>
</feature>
<accession>A0AB36R717</accession>
<evidence type="ECO:0000256" key="4">
    <source>
        <dbReference type="ARBA" id="ARBA00023136"/>
    </source>
</evidence>
<evidence type="ECO:0000313" key="8">
    <source>
        <dbReference type="Proteomes" id="UP000216215"/>
    </source>
</evidence>
<sequence>MHVSKPVPIYKDLWAWSFALALAGYPLVGLLSSVTGREDERLSIAFRLLVVCLCGLSFLFSDRQKAWRFGDVWLLSFVGLYLLKLGIDASEIAKARDDLVFAIITSIVPAAFLGLSTNRWSEINVAWALFAVGALSVAGIVWLQYSGSNAVLIDSTDRVHFARLNPISIGHAGVTTLIASYTLIRIPQRKILKIAIIAVIVTSAAAIYLAAARGPIVALACCAILLPMLRPKFMTMMMCLLFLTGAVLVLAVTDITPLLDKFHLTAIGKDTSTTSRLGSIALSWELFQQNPLFGYGTQLPLYGYPHNMFMEILQAMGLLGMAIFVPVFVKVAKAVKFLADRRLALLPLLTTQAIVGAQFSGSLWGAAFLWIVVTVMIFRVNAMRSFDLWAHRRMMSRSYARFGAPIRAG</sequence>
<protein>
    <recommendedName>
        <fullName evidence="6">O-antigen ligase-related domain-containing protein</fullName>
    </recommendedName>
</protein>
<dbReference type="GO" id="GO:0016020">
    <property type="term" value="C:membrane"/>
    <property type="evidence" value="ECO:0007669"/>
    <property type="project" value="UniProtKB-SubCell"/>
</dbReference>
<dbReference type="EMBL" id="NPKI01000025">
    <property type="protein sequence ID" value="PAQ00544.1"/>
    <property type="molecule type" value="Genomic_DNA"/>
</dbReference>
<organism evidence="7 8">
    <name type="scientific">Mesorhizobium mediterraneum</name>
    <dbReference type="NCBI Taxonomy" id="43617"/>
    <lineage>
        <taxon>Bacteria</taxon>
        <taxon>Pseudomonadati</taxon>
        <taxon>Pseudomonadota</taxon>
        <taxon>Alphaproteobacteria</taxon>
        <taxon>Hyphomicrobiales</taxon>
        <taxon>Phyllobacteriaceae</taxon>
        <taxon>Mesorhizobium</taxon>
    </lineage>
</organism>
<feature type="domain" description="O-antigen ligase-related" evidence="6">
    <location>
        <begin position="199"/>
        <end position="325"/>
    </location>
</feature>
<reference evidence="8" key="1">
    <citation type="submission" date="2017-08" db="EMBL/GenBank/DDBJ databases">
        <title>Mesorhizobium wenxinae sp. nov., a novel rhizobial species isolated from root nodules of chickpea (Cicer arietinum L.).</title>
        <authorList>
            <person name="Zhang J."/>
        </authorList>
    </citation>
    <scope>NUCLEOTIDE SEQUENCE [LARGE SCALE GENOMIC DNA]</scope>
    <source>
        <strain evidence="8">USDA 3392</strain>
    </source>
</reference>
<keyword evidence="8" id="KW-1185">Reference proteome</keyword>
<comment type="subcellular location">
    <subcellularLocation>
        <location evidence="1">Membrane</location>
        <topology evidence="1">Multi-pass membrane protein</topology>
    </subcellularLocation>
</comment>
<dbReference type="PANTHER" id="PTHR37422">
    <property type="entry name" value="TEICHURONIC ACID BIOSYNTHESIS PROTEIN TUAE"/>
    <property type="match status" value="1"/>
</dbReference>
<proteinExistence type="predicted"/>
<feature type="transmembrane region" description="Helical" evidence="5">
    <location>
        <begin position="44"/>
        <end position="60"/>
    </location>
</feature>
<evidence type="ECO:0000256" key="5">
    <source>
        <dbReference type="SAM" id="Phobius"/>
    </source>
</evidence>
<evidence type="ECO:0000256" key="3">
    <source>
        <dbReference type="ARBA" id="ARBA00022989"/>
    </source>
</evidence>
<dbReference type="InterPro" id="IPR051533">
    <property type="entry name" value="WaaL-like"/>
</dbReference>
<feature type="transmembrane region" description="Helical" evidence="5">
    <location>
        <begin position="99"/>
        <end position="117"/>
    </location>
</feature>
<evidence type="ECO:0000256" key="2">
    <source>
        <dbReference type="ARBA" id="ARBA00022692"/>
    </source>
</evidence>
<dbReference type="Pfam" id="PF04932">
    <property type="entry name" value="Wzy_C"/>
    <property type="match status" value="1"/>
</dbReference>